<evidence type="ECO:0000313" key="2">
    <source>
        <dbReference type="EMBL" id="KIK56462.1"/>
    </source>
</evidence>
<evidence type="ECO:0000313" key="3">
    <source>
        <dbReference type="Proteomes" id="UP000053593"/>
    </source>
</evidence>
<dbReference type="AlphaFoldDB" id="A0A0D0CEL1"/>
<reference evidence="2 3" key="1">
    <citation type="submission" date="2014-04" db="EMBL/GenBank/DDBJ databases">
        <title>Evolutionary Origins and Diversification of the Mycorrhizal Mutualists.</title>
        <authorList>
            <consortium name="DOE Joint Genome Institute"/>
            <consortium name="Mycorrhizal Genomics Consortium"/>
            <person name="Kohler A."/>
            <person name="Kuo A."/>
            <person name="Nagy L.G."/>
            <person name="Floudas D."/>
            <person name="Copeland A."/>
            <person name="Barry K.W."/>
            <person name="Cichocki N."/>
            <person name="Veneault-Fourrey C."/>
            <person name="LaButti K."/>
            <person name="Lindquist E.A."/>
            <person name="Lipzen A."/>
            <person name="Lundell T."/>
            <person name="Morin E."/>
            <person name="Murat C."/>
            <person name="Riley R."/>
            <person name="Ohm R."/>
            <person name="Sun H."/>
            <person name="Tunlid A."/>
            <person name="Henrissat B."/>
            <person name="Grigoriev I.V."/>
            <person name="Hibbett D.S."/>
            <person name="Martin F."/>
        </authorList>
    </citation>
    <scope>NUCLEOTIDE SEQUENCE [LARGE SCALE GENOMIC DNA]</scope>
    <source>
        <strain evidence="2 3">FD-317 M1</strain>
    </source>
</reference>
<name>A0A0D0CEL1_9AGAR</name>
<feature type="compositionally biased region" description="Basic residues" evidence="1">
    <location>
        <begin position="1"/>
        <end position="19"/>
    </location>
</feature>
<dbReference type="HOGENOM" id="CLU_070116_0_0_1"/>
<keyword evidence="3" id="KW-1185">Reference proteome</keyword>
<feature type="region of interest" description="Disordered" evidence="1">
    <location>
        <begin position="1"/>
        <end position="43"/>
    </location>
</feature>
<evidence type="ECO:0000256" key="1">
    <source>
        <dbReference type="SAM" id="MobiDB-lite"/>
    </source>
</evidence>
<sequence length="341" mass="39362">MKRQRNGKQRNKQKRRKRSPSTQCLDRTFAVDSESPPSKPGKDFTYYWNHAEARCEQSRKYARTKRAQRRAEKAAMFADLPSSLQASDCESGTSEKEEAEITVPSVQLEPSPKIQKYQGPSVHKMYEVFRELLALQHQHHLWIEQADCAVPTTPLGLVLHHMANAEQLSLKLQRLLQDHVPSDSHDLGLIYSVVCTIQVSLGSRRADLLLICPPSPNVDLELISWVESSEVSPFATDVDTTWVFNESLLPLRKKSSMFIRKWGHLGHFCYVRRFDVPTLQRAHMDGDSIYQEWLTFFDLPLNYFPDQRDMEMFFRESCIAVFSLGDTLARISYVLRALEKE</sequence>
<dbReference type="Proteomes" id="UP000053593">
    <property type="component" value="Unassembled WGS sequence"/>
</dbReference>
<gene>
    <name evidence="2" type="ORF">GYMLUDRAFT_247954</name>
</gene>
<organism evidence="2 3">
    <name type="scientific">Collybiopsis luxurians FD-317 M1</name>
    <dbReference type="NCBI Taxonomy" id="944289"/>
    <lineage>
        <taxon>Eukaryota</taxon>
        <taxon>Fungi</taxon>
        <taxon>Dikarya</taxon>
        <taxon>Basidiomycota</taxon>
        <taxon>Agaricomycotina</taxon>
        <taxon>Agaricomycetes</taxon>
        <taxon>Agaricomycetidae</taxon>
        <taxon>Agaricales</taxon>
        <taxon>Marasmiineae</taxon>
        <taxon>Omphalotaceae</taxon>
        <taxon>Collybiopsis</taxon>
        <taxon>Collybiopsis luxurians</taxon>
    </lineage>
</organism>
<feature type="compositionally biased region" description="Polar residues" evidence="1">
    <location>
        <begin position="82"/>
        <end position="92"/>
    </location>
</feature>
<protein>
    <submittedName>
        <fullName evidence="2">Uncharacterized protein</fullName>
    </submittedName>
</protein>
<accession>A0A0D0CEL1</accession>
<dbReference type="EMBL" id="KN834798">
    <property type="protein sequence ID" value="KIK56462.1"/>
    <property type="molecule type" value="Genomic_DNA"/>
</dbReference>
<proteinExistence type="predicted"/>
<feature type="region of interest" description="Disordered" evidence="1">
    <location>
        <begin position="82"/>
        <end position="105"/>
    </location>
</feature>